<dbReference type="SMART" id="SM00347">
    <property type="entry name" value="HTH_MARR"/>
    <property type="match status" value="1"/>
</dbReference>
<reference evidence="5" key="1">
    <citation type="submission" date="2022-01" db="EMBL/GenBank/DDBJ databases">
        <authorList>
            <person name="Jo J.-H."/>
            <person name="Im W.-T."/>
        </authorList>
    </citation>
    <scope>NUCLEOTIDE SEQUENCE</scope>
    <source>
        <strain evidence="5">I2-34</strain>
    </source>
</reference>
<sequence>MAVARAGKRRNKLDPSLLADDITFLIAKARSMATAMANQRLNRYDLDLRMYSVLSVVKYGDGPSQRELADFLVLDARQVMYVIDALESSGLVERTTDPADRRSNIIRATEKGLDVVEKAELIVRQVEEEYLAVLDPDQVQNLRTLLNRVVNPPSGLDED</sequence>
<gene>
    <name evidence="5" type="ORF">LVY72_12005</name>
</gene>
<evidence type="ECO:0000313" key="6">
    <source>
        <dbReference type="Proteomes" id="UP001165368"/>
    </source>
</evidence>
<evidence type="ECO:0000256" key="2">
    <source>
        <dbReference type="ARBA" id="ARBA00023125"/>
    </source>
</evidence>
<keyword evidence="3" id="KW-0804">Transcription</keyword>
<dbReference type="SUPFAM" id="SSF46785">
    <property type="entry name" value="Winged helix' DNA-binding domain"/>
    <property type="match status" value="1"/>
</dbReference>
<dbReference type="InterPro" id="IPR000835">
    <property type="entry name" value="HTH_MarR-typ"/>
</dbReference>
<dbReference type="PRINTS" id="PR00598">
    <property type="entry name" value="HTHMARR"/>
</dbReference>
<dbReference type="Proteomes" id="UP001165368">
    <property type="component" value="Unassembled WGS sequence"/>
</dbReference>
<evidence type="ECO:0000256" key="3">
    <source>
        <dbReference type="ARBA" id="ARBA00023163"/>
    </source>
</evidence>
<comment type="caution">
    <text evidence="5">The sequence shown here is derived from an EMBL/GenBank/DDBJ whole genome shotgun (WGS) entry which is preliminary data.</text>
</comment>
<organism evidence="5 6">
    <name type="scientific">Arthrobacter hankyongi</name>
    <dbReference type="NCBI Taxonomy" id="2904801"/>
    <lineage>
        <taxon>Bacteria</taxon>
        <taxon>Bacillati</taxon>
        <taxon>Actinomycetota</taxon>
        <taxon>Actinomycetes</taxon>
        <taxon>Micrococcales</taxon>
        <taxon>Micrococcaceae</taxon>
        <taxon>Arthrobacter</taxon>
    </lineage>
</organism>
<dbReference type="Pfam" id="PF13463">
    <property type="entry name" value="HTH_27"/>
    <property type="match status" value="1"/>
</dbReference>
<proteinExistence type="predicted"/>
<dbReference type="PANTHER" id="PTHR33164">
    <property type="entry name" value="TRANSCRIPTIONAL REGULATOR, MARR FAMILY"/>
    <property type="match status" value="1"/>
</dbReference>
<accession>A0ABS9L7I7</accession>
<keyword evidence="1" id="KW-0805">Transcription regulation</keyword>
<dbReference type="EMBL" id="JAKLTQ010000007">
    <property type="protein sequence ID" value="MCG2622629.1"/>
    <property type="molecule type" value="Genomic_DNA"/>
</dbReference>
<dbReference type="Gene3D" id="1.10.10.10">
    <property type="entry name" value="Winged helix-like DNA-binding domain superfamily/Winged helix DNA-binding domain"/>
    <property type="match status" value="1"/>
</dbReference>
<dbReference type="PANTHER" id="PTHR33164:SF64">
    <property type="entry name" value="TRANSCRIPTIONAL REGULATOR SLYA"/>
    <property type="match status" value="1"/>
</dbReference>
<dbReference type="InterPro" id="IPR036390">
    <property type="entry name" value="WH_DNA-bd_sf"/>
</dbReference>
<name>A0ABS9L7I7_9MICC</name>
<dbReference type="InterPro" id="IPR039422">
    <property type="entry name" value="MarR/SlyA-like"/>
</dbReference>
<keyword evidence="6" id="KW-1185">Reference proteome</keyword>
<dbReference type="RefSeq" id="WP_237821116.1">
    <property type="nucleotide sequence ID" value="NZ_JAKLTQ010000007.1"/>
</dbReference>
<dbReference type="InterPro" id="IPR036388">
    <property type="entry name" value="WH-like_DNA-bd_sf"/>
</dbReference>
<evidence type="ECO:0000256" key="1">
    <source>
        <dbReference type="ARBA" id="ARBA00023015"/>
    </source>
</evidence>
<dbReference type="PROSITE" id="PS50995">
    <property type="entry name" value="HTH_MARR_2"/>
    <property type="match status" value="1"/>
</dbReference>
<protein>
    <submittedName>
        <fullName evidence="5">MarR family winged helix-turn-helix transcriptional regulator</fullName>
    </submittedName>
</protein>
<evidence type="ECO:0000313" key="5">
    <source>
        <dbReference type="EMBL" id="MCG2622629.1"/>
    </source>
</evidence>
<evidence type="ECO:0000259" key="4">
    <source>
        <dbReference type="PROSITE" id="PS50995"/>
    </source>
</evidence>
<dbReference type="PROSITE" id="PS01117">
    <property type="entry name" value="HTH_MARR_1"/>
    <property type="match status" value="1"/>
</dbReference>
<keyword evidence="2" id="KW-0238">DNA-binding</keyword>
<dbReference type="InterPro" id="IPR023187">
    <property type="entry name" value="Tscrpt_reg_MarR-type_CS"/>
</dbReference>
<feature type="domain" description="HTH marR-type" evidence="4">
    <location>
        <begin position="19"/>
        <end position="151"/>
    </location>
</feature>